<feature type="signal peptide" evidence="1">
    <location>
        <begin position="1"/>
        <end position="21"/>
    </location>
</feature>
<feature type="chain" id="PRO_5025656701" evidence="1">
    <location>
        <begin position="22"/>
        <end position="71"/>
    </location>
</feature>
<sequence>MNAVLIVTFVIVGTLASQVTGLPPKSIKLQARFDDMNHWCYGQSCNKNVGCSPPCTCVQDKKSNRWFCVFL</sequence>
<organism evidence="2">
    <name type="scientific">Ixodes ricinus</name>
    <name type="common">Common tick</name>
    <name type="synonym">Acarus ricinus</name>
    <dbReference type="NCBI Taxonomy" id="34613"/>
    <lineage>
        <taxon>Eukaryota</taxon>
        <taxon>Metazoa</taxon>
        <taxon>Ecdysozoa</taxon>
        <taxon>Arthropoda</taxon>
        <taxon>Chelicerata</taxon>
        <taxon>Arachnida</taxon>
        <taxon>Acari</taxon>
        <taxon>Parasitiformes</taxon>
        <taxon>Ixodida</taxon>
        <taxon>Ixodoidea</taxon>
        <taxon>Ixodidae</taxon>
        <taxon>Ixodinae</taxon>
        <taxon>Ixodes</taxon>
    </lineage>
</organism>
<protein>
    <submittedName>
        <fullName evidence="2">Putative secreted protein</fullName>
    </submittedName>
</protein>
<reference evidence="2" key="1">
    <citation type="submission" date="2019-12" db="EMBL/GenBank/DDBJ databases">
        <title>An insight into the sialome of adult female Ixodes ricinus ticks feeding for 6 days.</title>
        <authorList>
            <person name="Perner J."/>
            <person name="Ribeiro J.M.C."/>
        </authorList>
    </citation>
    <scope>NUCLEOTIDE SEQUENCE</scope>
    <source>
        <strain evidence="2">Semi-engorged</strain>
        <tissue evidence="2">Salivary glands</tissue>
    </source>
</reference>
<keyword evidence="1" id="KW-0732">Signal</keyword>
<evidence type="ECO:0000256" key="1">
    <source>
        <dbReference type="SAM" id="SignalP"/>
    </source>
</evidence>
<proteinExistence type="predicted"/>
<dbReference type="AlphaFoldDB" id="A0A6B0U0U7"/>
<dbReference type="EMBL" id="GIFC01000744">
    <property type="protein sequence ID" value="MXU82827.1"/>
    <property type="molecule type" value="Transcribed_RNA"/>
</dbReference>
<accession>A0A6B0U0U7</accession>
<name>A0A6B0U0U7_IXORI</name>
<evidence type="ECO:0000313" key="2">
    <source>
        <dbReference type="EMBL" id="MXU82827.1"/>
    </source>
</evidence>